<dbReference type="PANTHER" id="PTHR30055:SF234">
    <property type="entry name" value="HTH-TYPE TRANSCRIPTIONAL REGULATOR BETI"/>
    <property type="match status" value="1"/>
</dbReference>
<evidence type="ECO:0000259" key="5">
    <source>
        <dbReference type="PROSITE" id="PS50977"/>
    </source>
</evidence>
<reference evidence="6 7" key="1">
    <citation type="submission" date="2020-08" db="EMBL/GenBank/DDBJ databases">
        <title>Genomic Encyclopedia of Type Strains, Phase III (KMG-III): the genomes of soil and plant-associated and newly described type strains.</title>
        <authorList>
            <person name="Whitman W."/>
        </authorList>
    </citation>
    <scope>NUCLEOTIDE SEQUENCE [LARGE SCALE GENOMIC DNA]</scope>
    <source>
        <strain evidence="6 7">CECT 3265</strain>
    </source>
</reference>
<proteinExistence type="predicted"/>
<dbReference type="FunFam" id="1.10.10.60:FF:000141">
    <property type="entry name" value="TetR family transcriptional regulator"/>
    <property type="match status" value="1"/>
</dbReference>
<dbReference type="PANTHER" id="PTHR30055">
    <property type="entry name" value="HTH-TYPE TRANSCRIPTIONAL REGULATOR RUTR"/>
    <property type="match status" value="1"/>
</dbReference>
<evidence type="ECO:0000256" key="1">
    <source>
        <dbReference type="ARBA" id="ARBA00023015"/>
    </source>
</evidence>
<keyword evidence="3" id="KW-0804">Transcription</keyword>
<name>A0A7W7L8R5_STRNE</name>
<dbReference type="Gene3D" id="1.10.357.10">
    <property type="entry name" value="Tetracycline Repressor, domain 2"/>
    <property type="match status" value="1"/>
</dbReference>
<keyword evidence="2 4" id="KW-0238">DNA-binding</keyword>
<dbReference type="RefSeq" id="WP_184732271.1">
    <property type="nucleotide sequence ID" value="NZ_BMRW01000010.1"/>
</dbReference>
<dbReference type="GO" id="GO:0003700">
    <property type="term" value="F:DNA-binding transcription factor activity"/>
    <property type="evidence" value="ECO:0007669"/>
    <property type="project" value="TreeGrafter"/>
</dbReference>
<dbReference type="PRINTS" id="PR00455">
    <property type="entry name" value="HTHTETR"/>
</dbReference>
<dbReference type="EMBL" id="JACHJG010000003">
    <property type="protein sequence ID" value="MBB4885569.1"/>
    <property type="molecule type" value="Genomic_DNA"/>
</dbReference>
<keyword evidence="1" id="KW-0805">Transcription regulation</keyword>
<feature type="domain" description="HTH tetR-type" evidence="5">
    <location>
        <begin position="13"/>
        <end position="73"/>
    </location>
</feature>
<evidence type="ECO:0000256" key="4">
    <source>
        <dbReference type="PROSITE-ProRule" id="PRU00335"/>
    </source>
</evidence>
<evidence type="ECO:0000256" key="3">
    <source>
        <dbReference type="ARBA" id="ARBA00023163"/>
    </source>
</evidence>
<dbReference type="InterPro" id="IPR009057">
    <property type="entry name" value="Homeodomain-like_sf"/>
</dbReference>
<dbReference type="PROSITE" id="PS50977">
    <property type="entry name" value="HTH_TETR_2"/>
    <property type="match status" value="1"/>
</dbReference>
<dbReference type="Proteomes" id="UP000556436">
    <property type="component" value="Unassembled WGS sequence"/>
</dbReference>
<dbReference type="GO" id="GO:0045892">
    <property type="term" value="P:negative regulation of DNA-templated transcription"/>
    <property type="evidence" value="ECO:0007669"/>
    <property type="project" value="UniProtKB-ARBA"/>
</dbReference>
<protein>
    <submittedName>
        <fullName evidence="6">AcrR family transcriptional regulator</fullName>
    </submittedName>
</protein>
<dbReference type="InterPro" id="IPR023772">
    <property type="entry name" value="DNA-bd_HTH_TetR-type_CS"/>
</dbReference>
<sequence>MNEATGLRERKKQRTREALSSTAIELFLERGFDQVSVADVAAAVEVSKPTLFRYFPAKEDLALHRIADHQGESARVVRDRAAGQSPLAALRSHFHARLDAHDPITGLNDDARIRAFNDMLYTTPSLLARLVRYTGRDEEELTEALHETADDGAATARFAAELAAAQIITLHRRLAEANWRRIADGRTAEQALPEAHAAAELGYDLLGGGLAAHYG</sequence>
<evidence type="ECO:0000313" key="6">
    <source>
        <dbReference type="EMBL" id="MBB4885569.1"/>
    </source>
</evidence>
<dbReference type="InterPro" id="IPR050109">
    <property type="entry name" value="HTH-type_TetR-like_transc_reg"/>
</dbReference>
<feature type="DNA-binding region" description="H-T-H motif" evidence="4">
    <location>
        <begin position="36"/>
        <end position="55"/>
    </location>
</feature>
<organism evidence="6 7">
    <name type="scientific">Streptomyces netropsis</name>
    <name type="common">Streptoverticillium netropsis</name>
    <dbReference type="NCBI Taxonomy" id="55404"/>
    <lineage>
        <taxon>Bacteria</taxon>
        <taxon>Bacillati</taxon>
        <taxon>Actinomycetota</taxon>
        <taxon>Actinomycetes</taxon>
        <taxon>Kitasatosporales</taxon>
        <taxon>Streptomycetaceae</taxon>
        <taxon>Streptomyces</taxon>
    </lineage>
</organism>
<gene>
    <name evidence="6" type="ORF">FHS38_001598</name>
</gene>
<dbReference type="AlphaFoldDB" id="A0A7W7L8R5"/>
<evidence type="ECO:0000313" key="7">
    <source>
        <dbReference type="Proteomes" id="UP000556436"/>
    </source>
</evidence>
<keyword evidence="7" id="KW-1185">Reference proteome</keyword>
<evidence type="ECO:0000256" key="2">
    <source>
        <dbReference type="ARBA" id="ARBA00023125"/>
    </source>
</evidence>
<dbReference type="Pfam" id="PF00440">
    <property type="entry name" value="TetR_N"/>
    <property type="match status" value="1"/>
</dbReference>
<dbReference type="InterPro" id="IPR001647">
    <property type="entry name" value="HTH_TetR"/>
</dbReference>
<dbReference type="SUPFAM" id="SSF46689">
    <property type="entry name" value="Homeodomain-like"/>
    <property type="match status" value="1"/>
</dbReference>
<comment type="caution">
    <text evidence="6">The sequence shown here is derived from an EMBL/GenBank/DDBJ whole genome shotgun (WGS) entry which is preliminary data.</text>
</comment>
<dbReference type="PROSITE" id="PS01081">
    <property type="entry name" value="HTH_TETR_1"/>
    <property type="match status" value="1"/>
</dbReference>
<accession>A0A7W7L8R5</accession>
<dbReference type="GO" id="GO:0000976">
    <property type="term" value="F:transcription cis-regulatory region binding"/>
    <property type="evidence" value="ECO:0007669"/>
    <property type="project" value="TreeGrafter"/>
</dbReference>